<reference evidence="3" key="1">
    <citation type="submission" date="2016-10" db="EMBL/GenBank/DDBJ databases">
        <authorList>
            <person name="Varghese N."/>
            <person name="Submissions S."/>
        </authorList>
    </citation>
    <scope>NUCLEOTIDE SEQUENCE [LARGE SCALE GENOMIC DNA]</scope>
    <source>
        <strain evidence="3">DSM 22703</strain>
    </source>
</reference>
<keyword evidence="3" id="KW-1185">Reference proteome</keyword>
<accession>A0A1G5VBK2</accession>
<dbReference type="EMBL" id="FMXE01000003">
    <property type="protein sequence ID" value="SDA42395.1"/>
    <property type="molecule type" value="Genomic_DNA"/>
</dbReference>
<feature type="domain" description="PAS" evidence="1">
    <location>
        <begin position="253"/>
        <end position="354"/>
    </location>
</feature>
<dbReference type="Proteomes" id="UP000198756">
    <property type="component" value="Unassembled WGS sequence"/>
</dbReference>
<evidence type="ECO:0000313" key="3">
    <source>
        <dbReference type="Proteomes" id="UP000198756"/>
    </source>
</evidence>
<organism evidence="2 3">
    <name type="scientific">Algoriphagus alkaliphilus</name>
    <dbReference type="NCBI Taxonomy" id="279824"/>
    <lineage>
        <taxon>Bacteria</taxon>
        <taxon>Pseudomonadati</taxon>
        <taxon>Bacteroidota</taxon>
        <taxon>Cytophagia</taxon>
        <taxon>Cytophagales</taxon>
        <taxon>Cyclobacteriaceae</taxon>
        <taxon>Algoriphagus</taxon>
    </lineage>
</organism>
<name>A0A1G5VBK2_9BACT</name>
<protein>
    <recommendedName>
        <fullName evidence="1">PAS domain-containing protein</fullName>
    </recommendedName>
</protein>
<dbReference type="STRING" id="279824.SAMN03080617_00365"/>
<gene>
    <name evidence="2" type="ORF">SAMN03080617_00365</name>
</gene>
<dbReference type="OrthoDB" id="6231665at2"/>
<proteinExistence type="predicted"/>
<dbReference type="Pfam" id="PF13426">
    <property type="entry name" value="PAS_9"/>
    <property type="match status" value="1"/>
</dbReference>
<dbReference type="RefSeq" id="WP_092728251.1">
    <property type="nucleotide sequence ID" value="NZ_FMXE01000003.1"/>
</dbReference>
<evidence type="ECO:0000313" key="2">
    <source>
        <dbReference type="EMBL" id="SDA42395.1"/>
    </source>
</evidence>
<dbReference type="AlphaFoldDB" id="A0A1G5VBK2"/>
<dbReference type="InterPro" id="IPR000014">
    <property type="entry name" value="PAS"/>
</dbReference>
<sequence>MISTDSIESLIPEFLMDSNHFFLLVSDIEGKVVKVNRGFERINSNPVDFQFSDFLSPNSEKEFSYSLELMLGSPKIRRHLMLDHPALRNEGFSQIWWEFSVVTTQEMDVSGIIGIGVGMPFLEQEMPWNNLVDVLGFGEIVLDQEFKVLSWDDRILEWFDPKAENWEGKEISKTLFFKDLNQFNHLLSQISSGDKPMCFLINTDYPGKSSFAALVTLSPKGFHLFLMPKAIPFYSKPEKPLIQNQMLALFTGSVFILNDAGKLIQQNESAKNLGRIWKGRAYSEGFALSFPNQANRFSKLLRAIEDAKKGQTEELEIKLLMPNQEFAFWNVTIKPIFSDIKIVEGVLIQVVDTTPIKSQLVVLNRENDRLRDLALSPSHILRGPLSSMMGILELMDFKQLDSENQKLFAYLKPLTKELDQVIRQHAKKMSTFN</sequence>
<evidence type="ECO:0000259" key="1">
    <source>
        <dbReference type="Pfam" id="PF13426"/>
    </source>
</evidence>